<evidence type="ECO:0000256" key="3">
    <source>
        <dbReference type="ARBA" id="ARBA00023004"/>
    </source>
</evidence>
<dbReference type="Pfam" id="PF00149">
    <property type="entry name" value="Metallophos"/>
    <property type="match status" value="1"/>
</dbReference>
<dbReference type="NCBIfam" id="TIGR04183">
    <property type="entry name" value="Por_Secre_tail"/>
    <property type="match status" value="1"/>
</dbReference>
<organism evidence="8 9">
    <name type="scientific">candidate division WOR-3 bacterium</name>
    <dbReference type="NCBI Taxonomy" id="2052148"/>
    <lineage>
        <taxon>Bacteria</taxon>
        <taxon>Bacteria division WOR-3</taxon>
    </lineage>
</organism>
<proteinExistence type="inferred from homology"/>
<comment type="caution">
    <text evidence="8">The sequence shown here is derived from an EMBL/GenBank/DDBJ whole genome shotgun (WGS) entry which is preliminary data.</text>
</comment>
<dbReference type="Gene3D" id="2.60.40.4070">
    <property type="match status" value="1"/>
</dbReference>
<feature type="domain" description="Calcineurin-like phosphoesterase" evidence="6">
    <location>
        <begin position="142"/>
        <end position="366"/>
    </location>
</feature>
<dbReference type="InterPro" id="IPR026444">
    <property type="entry name" value="Secre_tail"/>
</dbReference>
<accession>A0A9D5QEB8</accession>
<dbReference type="PANTHER" id="PTHR42988:SF2">
    <property type="entry name" value="CYCLIC NUCLEOTIDE PHOSPHODIESTERASE CBUA0032-RELATED"/>
    <property type="match status" value="1"/>
</dbReference>
<dbReference type="GO" id="GO:0016787">
    <property type="term" value="F:hydrolase activity"/>
    <property type="evidence" value="ECO:0007669"/>
    <property type="project" value="UniProtKB-KW"/>
</dbReference>
<feature type="transmembrane region" description="Helical" evidence="5">
    <location>
        <begin position="12"/>
        <end position="31"/>
    </location>
</feature>
<evidence type="ECO:0000259" key="6">
    <source>
        <dbReference type="Pfam" id="PF00149"/>
    </source>
</evidence>
<dbReference type="InterPro" id="IPR013783">
    <property type="entry name" value="Ig-like_fold"/>
</dbReference>
<gene>
    <name evidence="8" type="ORF">GF359_06715</name>
</gene>
<dbReference type="InterPro" id="IPR050884">
    <property type="entry name" value="CNP_phosphodiesterase-III"/>
</dbReference>
<comment type="similarity">
    <text evidence="4">Belongs to the cyclic nucleotide phosphodiesterase class-III family.</text>
</comment>
<dbReference type="InterPro" id="IPR029052">
    <property type="entry name" value="Metallo-depent_PP-like"/>
</dbReference>
<dbReference type="SUPFAM" id="SSF49299">
    <property type="entry name" value="PKD domain"/>
    <property type="match status" value="1"/>
</dbReference>
<evidence type="ECO:0000313" key="9">
    <source>
        <dbReference type="Proteomes" id="UP000630660"/>
    </source>
</evidence>
<dbReference type="EMBL" id="WJKJ01000226">
    <property type="protein sequence ID" value="MBD3364890.1"/>
    <property type="molecule type" value="Genomic_DNA"/>
</dbReference>
<feature type="domain" description="FlgD/Vpr Ig-like" evidence="7">
    <location>
        <begin position="1017"/>
        <end position="1070"/>
    </location>
</feature>
<evidence type="ECO:0000256" key="1">
    <source>
        <dbReference type="ARBA" id="ARBA00022723"/>
    </source>
</evidence>
<evidence type="ECO:0000256" key="2">
    <source>
        <dbReference type="ARBA" id="ARBA00022801"/>
    </source>
</evidence>
<reference evidence="8" key="1">
    <citation type="submission" date="2019-11" db="EMBL/GenBank/DDBJ databases">
        <title>Microbial mats filling the niche in hypersaline microbial mats.</title>
        <authorList>
            <person name="Wong H.L."/>
            <person name="Macleod F.I."/>
            <person name="White R.A. III"/>
            <person name="Burns B.P."/>
        </authorList>
    </citation>
    <scope>NUCLEOTIDE SEQUENCE</scope>
    <source>
        <strain evidence="8">Bin_327</strain>
    </source>
</reference>
<keyword evidence="3" id="KW-0408">Iron</keyword>
<keyword evidence="5" id="KW-0812">Transmembrane</keyword>
<dbReference type="Proteomes" id="UP000630660">
    <property type="component" value="Unassembled WGS sequence"/>
</dbReference>
<dbReference type="GO" id="GO:0046872">
    <property type="term" value="F:metal ion binding"/>
    <property type="evidence" value="ECO:0007669"/>
    <property type="project" value="UniProtKB-KW"/>
</dbReference>
<dbReference type="Pfam" id="PF13860">
    <property type="entry name" value="FlgD_ig"/>
    <property type="match status" value="1"/>
</dbReference>
<name>A0A9D5QEB8_UNCW3</name>
<evidence type="ECO:0000259" key="7">
    <source>
        <dbReference type="Pfam" id="PF13860"/>
    </source>
</evidence>
<evidence type="ECO:0000256" key="4">
    <source>
        <dbReference type="ARBA" id="ARBA00025742"/>
    </source>
</evidence>
<dbReference type="InterPro" id="IPR025965">
    <property type="entry name" value="FlgD/Vpr_Ig-like"/>
</dbReference>
<keyword evidence="1" id="KW-0479">Metal-binding</keyword>
<evidence type="ECO:0000313" key="8">
    <source>
        <dbReference type="EMBL" id="MBD3364890.1"/>
    </source>
</evidence>
<keyword evidence="5" id="KW-0472">Membrane</keyword>
<keyword evidence="5" id="KW-1133">Transmembrane helix</keyword>
<dbReference type="InterPro" id="IPR004843">
    <property type="entry name" value="Calcineurin-like_PHP"/>
</dbReference>
<dbReference type="AlphaFoldDB" id="A0A9D5QEB8"/>
<sequence length="1083" mass="122520">MKTKRETHRKGIAIFLGIILSVGLAYSNYWMGDRVEITSSSKYLSLPKDMFINNDSLVLTIHEVNNTGNNHLAYTFFYLCDPEIGDCGIKDYYADGYDNHFVYGQNTDRTGNAIGSYPGRHLTNAVSLINWYYDSLYGSGVENGEAVFSIIGGDIAVTAEREETQHAKTKLDTLHMPWVPVIGNHDTYPLSTWWTQFYLPGDCLKNDRFFQEEFLYKFKEAEDVFPHWEKQPYVPTAVFDPPGDRDTVACQNWAFDLGPNHHLGLDFTIRAPGGKAWVDEYHDGAWATLHEYLPDGRSTYDWLDSHLSSTPDYYERLIMMAHHPLDFGLTRGCRQQFRQSHAQDIIDLIDNNEAELAYYFAGHEHKSECPSWDNDYDDYWSVGPTEGDSIVEVHFCTGTNRGNWYNSSGDSSVPFHYSVALVKVYSDFVCDYTISPNPAIKGQPISFTSTSNHYGGATINDYGWNFGDNPSNLQGYTMSSSQTTNTYSFPGIYWTKHKVEASNGKDAYMIRRIVVEDDPEDPTIEFTGEWVPMGTGTPGGPVDEEACLWWMDLEWDFNRHEWTFDDYTVYRYGAFKRWYGGLIDWIYFPPIFYPIKITDSYYDRQCMDDHFTTPDIMQWFPEPAVPFYQPEEVGKWKVEASVHKGDVDRTFTSDILIDEAPTCPPPQGGCPEVYTFYSFAYDTAQQDTTFGHVANNTILPHSEHMELAPHADTDILKLRGFNTDMGSYFLNVVENDDEETYIDAGKLWVVDHPENTEAAASSDGNIYVYSDVVSPLSCVDQGDVNRMEEIEEKDDLTFQGSDSSFLTVGFEETAWPYRAILLYTGEVAVAQDIKDPRFNVLSAGGGGWNPIPGGEGYTRLRPYMWLVNVSSFDSDSFRIECYGEDCHVNYVAMVKLETDGWTQTAAMPEMAELWYEVAPDNWQHSAIVGLMATIDGAETSMLPGQQIAVSFDTIPTPQDTTFKRSFFLETTGYYVSSGGGGGGGHQADGEILKFDLNVKPLNIRKNSMMINYSVPYATDVKISIVDVAGRVVAMPVKGEIEPGRYNLTWDYRDNSGRKVASGVYFVKMNAGDFAETNKVVITR</sequence>
<keyword evidence="2" id="KW-0378">Hydrolase</keyword>
<dbReference type="SUPFAM" id="SSF56300">
    <property type="entry name" value="Metallo-dependent phosphatases"/>
    <property type="match status" value="1"/>
</dbReference>
<dbReference type="InterPro" id="IPR035986">
    <property type="entry name" value="PKD_dom_sf"/>
</dbReference>
<dbReference type="Gene3D" id="2.60.40.10">
    <property type="entry name" value="Immunoglobulins"/>
    <property type="match status" value="1"/>
</dbReference>
<dbReference type="PANTHER" id="PTHR42988">
    <property type="entry name" value="PHOSPHOHYDROLASE"/>
    <property type="match status" value="1"/>
</dbReference>
<evidence type="ECO:0000256" key="5">
    <source>
        <dbReference type="SAM" id="Phobius"/>
    </source>
</evidence>
<protein>
    <submittedName>
        <fullName evidence="8">T9SS type A sorting domain-containing protein</fullName>
    </submittedName>
</protein>
<dbReference type="Gene3D" id="3.60.21.10">
    <property type="match status" value="1"/>
</dbReference>